<feature type="transmembrane region" description="Helical" evidence="4">
    <location>
        <begin position="20"/>
        <end position="38"/>
    </location>
</feature>
<dbReference type="NCBIfam" id="TIGR04183">
    <property type="entry name" value="Por_Secre_tail"/>
    <property type="match status" value="1"/>
</dbReference>
<dbReference type="PANTHER" id="PTHR47566:SF1">
    <property type="entry name" value="PROTEIN NUD1"/>
    <property type="match status" value="1"/>
</dbReference>
<dbReference type="SUPFAM" id="SSF52058">
    <property type="entry name" value="L domain-like"/>
    <property type="match status" value="6"/>
</dbReference>
<evidence type="ECO:0000256" key="1">
    <source>
        <dbReference type="ARBA" id="ARBA00022614"/>
    </source>
</evidence>
<dbReference type="Pfam" id="PF18962">
    <property type="entry name" value="Por_Secre_tail"/>
    <property type="match status" value="1"/>
</dbReference>
<evidence type="ECO:0000313" key="6">
    <source>
        <dbReference type="EMBL" id="GAL66575.1"/>
    </source>
</evidence>
<dbReference type="PANTHER" id="PTHR47566">
    <property type="match status" value="1"/>
</dbReference>
<proteinExistence type="predicted"/>
<evidence type="ECO:0000256" key="3">
    <source>
        <dbReference type="ARBA" id="ARBA00022737"/>
    </source>
</evidence>
<protein>
    <submittedName>
        <fullName evidence="6">Internalin-like protein (LPXTG motif) Lmo0331 homolog</fullName>
    </submittedName>
</protein>
<evidence type="ECO:0000256" key="4">
    <source>
        <dbReference type="SAM" id="Phobius"/>
    </source>
</evidence>
<keyword evidence="9" id="KW-1185">Reference proteome</keyword>
<keyword evidence="4" id="KW-1133">Transmembrane helix</keyword>
<accession>A0A090VPB7</accession>
<dbReference type="InterPro" id="IPR003591">
    <property type="entry name" value="Leu-rich_rpt_typical-subtyp"/>
</dbReference>
<gene>
    <name evidence="6" type="ORF">JCM19301_3053</name>
    <name evidence="7" type="ORF">JCM19538_934</name>
</gene>
<keyword evidence="1" id="KW-0433">Leucine-rich repeat</keyword>
<feature type="domain" description="Secretion system C-terminal sorting" evidence="5">
    <location>
        <begin position="1742"/>
        <end position="1813"/>
    </location>
</feature>
<name>A0A090VPB7_9FLAO</name>
<evidence type="ECO:0000313" key="9">
    <source>
        <dbReference type="Proteomes" id="UP000030184"/>
    </source>
</evidence>
<dbReference type="Gene3D" id="3.80.10.10">
    <property type="entry name" value="Ribonuclease Inhibitor"/>
    <property type="match status" value="7"/>
</dbReference>
<evidence type="ECO:0000313" key="7">
    <source>
        <dbReference type="EMBL" id="GAL90876.1"/>
    </source>
</evidence>
<dbReference type="InterPro" id="IPR026444">
    <property type="entry name" value="Secre_tail"/>
</dbReference>
<dbReference type="GO" id="GO:0035591">
    <property type="term" value="F:signaling adaptor activity"/>
    <property type="evidence" value="ECO:0007669"/>
    <property type="project" value="TreeGrafter"/>
</dbReference>
<dbReference type="SMART" id="SM00369">
    <property type="entry name" value="LRR_TYP"/>
    <property type="match status" value="4"/>
</dbReference>
<dbReference type="SMART" id="SM00365">
    <property type="entry name" value="LRR_SD22"/>
    <property type="match status" value="7"/>
</dbReference>
<sequence length="1818" mass="197059">MLKADIKIPIIEQFIMEHKILVFFIGVFFTTSTIWGQTTAIPDAAFENYLETHDANGNIVEVGDDNSLGDGIEANGLVFTDRINAALILSIDNLNINTLTGIEGFNNLETLICNNNNLLTLDVSSNLNLKSLLCGSNQLSDLDVSTNSNLEDLDCSSNQITALDVTNNTLLKSLNCSNNRITNIDVSQNIDVTSLSISNNRIDALLVNNNPDLESLFCASNQILALDLASNTNLKILDASNNSIINLDLSTINTVACPDPQTDPVTLCQGPSSINVSNNQLTSLYISNGFNDLVTSFTSEGNPNLFCIQVDAGFTPNAAWIKDDWTYYTETMCDDIYTYVPDDNFEQALINQGLDDVLDNLVLTANINTITTLNVSNANINSLIGIEDFVALQTFNFNMNTVESVDVSNLLALTNLDASNNNLKRIDLSTNTNLVNLNISFNNLNELDLSTNFSLAGLNCSNNTIKTLNISNNTALVNLDCTANALEVLNLKNGQNGNLTNLSATNNPALSCIETDAGIVPVGVTWAIDAMATYAINCGTYVPDDGFEQAIINAGFDVGPLDNYVPTGNITGETILNVSGYNITDLTGIQDFLALETFNCSNNSIVHLDLTANAALTSIICNNNVLEFVDIRNGNNTNTTNFNATNNPNLFCINVDVAVIGNIPVGWTKDAIANYNTNCENNRFTSIPDDNFEQALIDLGIDTGVPDNQVLTANIEYVTSLNVSGKNIESLEGIQAFLSLTELDCSNNYLNDLDVSGMVNLEALYCGSNYFLTNNPANVSGVLNTIGTPSLTKLFCANNSLADLDISINANLEVLNCSNNSLLTLDISSNANLIEVNCDNNQISNFVSYAVNNSTLSTLDCNNNALSTLEVSQCLALTTLNCRSNGLSLLDISANAALEVLDFSDNELVDVNLSANTNLIALSGSQNQLTEIDDLASTVLESLILNNNQINQLNTVLNNLASVKYVSVNSNALTAINVGANTNLIELNISNNAITSLQLSNNLNQLKTFNCSNNELTGALDLSSIGLGACPTQNTNNPLDFCPDSITINVSGNQLGFVNLQNGINTEISSFSATENPNLTCIQVDDVNNIGANWIKDATTAYSLDCRFGETYVPDDNFEQALINLGYDVGALDDYVPTANIEVVTILDVSGNAISDLTGIEDFTALENLNCSNNALSELNITNNVNLTVINCSNNVLANLDVTETPNIISLNVANNQFTEFNASLIPALQSFNCDGNGILELDVTTNTALTNLSCAVNALEILNLQNGQNPNLSNLNAQNNPDLTCIQTDAGTSPAGVTWLKDTSTQYAINCHFGETYVPDDNFEQALIDLGYDVGPLDDYVPTETIEIITSLDVSGKEISDLTGIEDFVLLRSLNIEENILTTVDLSGNIFLNTLNASNNQFTTIDISSLIELTVLDISNNSLSELNTDSNLDLTVLNISDNLFTILDVSLLLDLQKLDCSSNQLEALDVTVNDKLIELSCSFNAFIQDKLNIQNGANAMLRVFNASNNADLTCILVDDPVVVISNVDGTYDDWFKDPTATYQTVCDDADNDGVANEDDLCPGTPFGEAVDLFGCRFSILPEDNFTILITDETCLNNNDGKITITSKELYEYKAHLVGDDFDRNYTFTNEIDILNLLAGTYRLCITSEELPNFERCFDVVINHPANLDVITAKHKNGKEVTVNMYGSSSYHVDFNGLKFTTTKSQLTLQLENGKNTIKISTNLPCQGKHEEHVLQLDTMLVHPNPFQNELNIYLGEMDSDNVKVSIYSTIGQMIFLKEFDVKGRGSISINTAFFNTGLYTLFIQSNNSVSNFKIVKK</sequence>
<dbReference type="EMBL" id="BBNR01000005">
    <property type="protein sequence ID" value="GAL66575.1"/>
    <property type="molecule type" value="Genomic_DNA"/>
</dbReference>
<keyword evidence="3" id="KW-0677">Repeat</keyword>
<evidence type="ECO:0000259" key="5">
    <source>
        <dbReference type="Pfam" id="PF18962"/>
    </source>
</evidence>
<evidence type="ECO:0000256" key="2">
    <source>
        <dbReference type="ARBA" id="ARBA00022729"/>
    </source>
</evidence>
<reference evidence="9" key="1">
    <citation type="journal article" date="2014" name="Genome Announc.">
        <title>Draft Genome Sequence of Marine Flavobacterium Jejuia pallidilutea Strain 11shimoA1 and Pigmentation Mutants.</title>
        <authorList>
            <person name="Takatani N."/>
            <person name="Nakanishi M."/>
            <person name="Meirelles P."/>
            <person name="Mino S."/>
            <person name="Suda W."/>
            <person name="Oshima K."/>
            <person name="Hattori M."/>
            <person name="Ohkuma M."/>
            <person name="Hosokawa M."/>
            <person name="Miyashita K."/>
            <person name="Thompson F.L."/>
            <person name="Niwa A."/>
            <person name="Sawabe T."/>
            <person name="Sawabe T."/>
        </authorList>
    </citation>
    <scope>NUCLEOTIDE SEQUENCE [LARGE SCALE GENOMIC DNA]</scope>
    <source>
        <strain evidence="9">JCM 19538</strain>
    </source>
</reference>
<dbReference type="Proteomes" id="UP000029641">
    <property type="component" value="Unassembled WGS sequence"/>
</dbReference>
<dbReference type="PROSITE" id="PS51450">
    <property type="entry name" value="LRR"/>
    <property type="match status" value="2"/>
</dbReference>
<comment type="caution">
    <text evidence="6">The sequence shown here is derived from an EMBL/GenBank/DDBJ whole genome shotgun (WGS) entry which is preliminary data.</text>
</comment>
<organism evidence="6 8">
    <name type="scientific">Jejuia pallidilutea</name>
    <dbReference type="NCBI Taxonomy" id="504487"/>
    <lineage>
        <taxon>Bacteria</taxon>
        <taxon>Pseudomonadati</taxon>
        <taxon>Bacteroidota</taxon>
        <taxon>Flavobacteriia</taxon>
        <taxon>Flavobacteriales</taxon>
        <taxon>Flavobacteriaceae</taxon>
        <taxon>Jejuia</taxon>
    </lineage>
</organism>
<evidence type="ECO:0000313" key="8">
    <source>
        <dbReference type="Proteomes" id="UP000029641"/>
    </source>
</evidence>
<keyword evidence="4" id="KW-0812">Transmembrane</keyword>
<dbReference type="InterPro" id="IPR001611">
    <property type="entry name" value="Leu-rich_rpt"/>
</dbReference>
<dbReference type="STRING" id="504487.JCM19538_934"/>
<dbReference type="InterPro" id="IPR032675">
    <property type="entry name" value="LRR_dom_sf"/>
</dbReference>
<dbReference type="eggNOG" id="COG4886">
    <property type="taxonomic scope" value="Bacteria"/>
</dbReference>
<dbReference type="EMBL" id="BBNY01000090">
    <property type="protein sequence ID" value="GAL90876.1"/>
    <property type="molecule type" value="Genomic_DNA"/>
</dbReference>
<dbReference type="Proteomes" id="UP000030184">
    <property type="component" value="Unassembled WGS sequence"/>
</dbReference>
<dbReference type="InterPro" id="IPR052574">
    <property type="entry name" value="CDIRP"/>
</dbReference>
<keyword evidence="4" id="KW-0472">Membrane</keyword>
<keyword evidence="2" id="KW-0732">Signal</keyword>